<comment type="catalytic activity">
    <reaction evidence="7">
        <text>Endonucleolytic cleavage to 5'-phosphooligonucleotide end-products.</text>
        <dbReference type="EC" id="3.1.21.2"/>
    </reaction>
</comment>
<comment type="caution">
    <text evidence="9">The sequence shown here is derived from an EMBL/GenBank/DDBJ whole genome shotgun (WGS) entry which is preliminary data.</text>
</comment>
<feature type="binding site" evidence="7">
    <location>
        <position position="127"/>
    </location>
    <ligand>
        <name>Zn(2+)</name>
        <dbReference type="ChEBI" id="CHEBI:29105"/>
        <label>1</label>
    </ligand>
</feature>
<protein>
    <recommendedName>
        <fullName evidence="7">Probable endonuclease 4</fullName>
        <ecNumber evidence="7">3.1.21.2</ecNumber>
    </recommendedName>
    <alternativeName>
        <fullName evidence="7">Endodeoxyribonuclease IV</fullName>
    </alternativeName>
    <alternativeName>
        <fullName evidence="7">Endonuclease IV</fullName>
    </alternativeName>
</protein>
<dbReference type="EC" id="3.1.21.2" evidence="7"/>
<dbReference type="Proteomes" id="UP001272242">
    <property type="component" value="Unassembled WGS sequence"/>
</dbReference>
<keyword evidence="6 7" id="KW-0234">DNA repair</keyword>
<dbReference type="PROSITE" id="PS51432">
    <property type="entry name" value="AP_NUCLEASE_F2_4"/>
    <property type="match status" value="1"/>
</dbReference>
<keyword evidence="2 7" id="KW-0479">Metal-binding</keyword>
<evidence type="ECO:0000256" key="5">
    <source>
        <dbReference type="ARBA" id="ARBA00022833"/>
    </source>
</evidence>
<name>A0ABU5F6S3_9BACT</name>
<proteinExistence type="inferred from homology"/>
<feature type="binding site" evidence="7">
    <location>
        <position position="250"/>
    </location>
    <ligand>
        <name>Zn(2+)</name>
        <dbReference type="ChEBI" id="CHEBI:29105"/>
        <label>3</label>
    </ligand>
</feature>
<feature type="binding site" evidence="7">
    <location>
        <position position="164"/>
    </location>
    <ligand>
        <name>Zn(2+)</name>
        <dbReference type="ChEBI" id="CHEBI:29105"/>
        <label>2</label>
    </ligand>
</feature>
<dbReference type="PANTHER" id="PTHR21445:SF0">
    <property type="entry name" value="APURINIC-APYRIMIDINIC ENDONUCLEASE"/>
    <property type="match status" value="1"/>
</dbReference>
<comment type="function">
    <text evidence="7">Endonuclease IV plays a role in DNA repair. It cleaves phosphodiester bonds at apurinic or apyrimidinic (AP) sites, generating a 3'-hydroxyl group and a 5'-terminal sugar phosphate.</text>
</comment>
<feature type="binding site" evidence="7">
    <location>
        <position position="164"/>
    </location>
    <ligand>
        <name>Zn(2+)</name>
        <dbReference type="ChEBI" id="CHEBI:29105"/>
        <label>1</label>
    </ligand>
</feature>
<keyword evidence="5 7" id="KW-0862">Zinc</keyword>
<keyword evidence="4 7" id="KW-0378">Hydrolase</keyword>
<comment type="cofactor">
    <cofactor evidence="7">
        <name>Zn(2+)</name>
        <dbReference type="ChEBI" id="CHEBI:29105"/>
    </cofactor>
    <text evidence="7">Binds 3 Zn(2+) ions.</text>
</comment>
<dbReference type="SMART" id="SM00518">
    <property type="entry name" value="AP2Ec"/>
    <property type="match status" value="1"/>
</dbReference>
<dbReference type="EMBL" id="JAXBLV010000233">
    <property type="protein sequence ID" value="MDY3563283.1"/>
    <property type="molecule type" value="Genomic_DNA"/>
</dbReference>
<gene>
    <name evidence="7" type="primary">nfo</name>
    <name evidence="9" type="ORF">R5W23_004783</name>
</gene>
<dbReference type="PROSITE" id="PS00731">
    <property type="entry name" value="AP_NUCLEASE_F2_3"/>
    <property type="match status" value="1"/>
</dbReference>
<dbReference type="PROSITE" id="PS00730">
    <property type="entry name" value="AP_NUCLEASE_F2_2"/>
    <property type="match status" value="1"/>
</dbReference>
<dbReference type="Gene3D" id="3.20.20.150">
    <property type="entry name" value="Divalent-metal-dependent TIM barrel enzymes"/>
    <property type="match status" value="1"/>
</dbReference>
<dbReference type="InterPro" id="IPR018246">
    <property type="entry name" value="AP_endonuc_F2_Zn_BS"/>
</dbReference>
<dbReference type="PROSITE" id="PS00729">
    <property type="entry name" value="AP_NUCLEASE_F2_1"/>
    <property type="match status" value="1"/>
</dbReference>
<feature type="domain" description="Xylose isomerase-like TIM barrel" evidence="8">
    <location>
        <begin position="40"/>
        <end position="285"/>
    </location>
</feature>
<evidence type="ECO:0000259" key="8">
    <source>
        <dbReference type="Pfam" id="PF01261"/>
    </source>
</evidence>
<dbReference type="InterPro" id="IPR036237">
    <property type="entry name" value="Xyl_isomerase-like_sf"/>
</dbReference>
<evidence type="ECO:0000313" key="9">
    <source>
        <dbReference type="EMBL" id="MDY3563283.1"/>
    </source>
</evidence>
<keyword evidence="3 7" id="KW-0227">DNA damage</keyword>
<evidence type="ECO:0000313" key="10">
    <source>
        <dbReference type="Proteomes" id="UP001272242"/>
    </source>
</evidence>
<keyword evidence="10" id="KW-1185">Reference proteome</keyword>
<evidence type="ECO:0000256" key="3">
    <source>
        <dbReference type="ARBA" id="ARBA00022763"/>
    </source>
</evidence>
<feature type="binding site" evidence="7">
    <location>
        <position position="248"/>
    </location>
    <ligand>
        <name>Zn(2+)</name>
        <dbReference type="ChEBI" id="CHEBI:29105"/>
        <label>3</label>
    </ligand>
</feature>
<dbReference type="SUPFAM" id="SSF51658">
    <property type="entry name" value="Xylose isomerase-like"/>
    <property type="match status" value="1"/>
</dbReference>
<feature type="binding site" evidence="7">
    <location>
        <position position="198"/>
    </location>
    <ligand>
        <name>Zn(2+)</name>
        <dbReference type="ChEBI" id="CHEBI:29105"/>
        <label>2</label>
    </ligand>
</feature>
<feature type="binding site" evidence="7">
    <location>
        <position position="235"/>
    </location>
    <ligand>
        <name>Zn(2+)</name>
        <dbReference type="ChEBI" id="CHEBI:29105"/>
        <label>2</label>
    </ligand>
</feature>
<dbReference type="CDD" id="cd00019">
    <property type="entry name" value="AP2Ec"/>
    <property type="match status" value="1"/>
</dbReference>
<feature type="binding site" evidence="7">
    <location>
        <position position="201"/>
    </location>
    <ligand>
        <name>Zn(2+)</name>
        <dbReference type="ChEBI" id="CHEBI:29105"/>
        <label>3</label>
    </ligand>
</feature>
<dbReference type="NCBIfam" id="TIGR00587">
    <property type="entry name" value="nfo"/>
    <property type="match status" value="1"/>
</dbReference>
<dbReference type="InterPro" id="IPR001719">
    <property type="entry name" value="AP_endonuc_2"/>
</dbReference>
<keyword evidence="7" id="KW-0255">Endonuclease</keyword>
<feature type="binding site" evidence="7">
    <location>
        <position position="87"/>
    </location>
    <ligand>
        <name>Zn(2+)</name>
        <dbReference type="ChEBI" id="CHEBI:29105"/>
        <label>1</label>
    </ligand>
</feature>
<dbReference type="InterPro" id="IPR013022">
    <property type="entry name" value="Xyl_isomerase-like_TIM-brl"/>
</dbReference>
<sequence length="311" mass="33491">MSVPQETDTTSRIVNQEDATVPLFGAHLSISRGLHMAITDAVALGCETVQIFTKNASQWNAPPLRDEDVTAFRRAAVASGLHWITVHDSYLINLASPKDELFAKSVAAFADELERAEALGADYLVTHPGAHTGSGEEAGLARVVAGYEEALARCPGYKVRVLLETTAGQGSSLGNRFEHLATVLDRANCADRMGVCFDTCHVFAAGYGLAAAEDYAATFQQFDDLVGLERLNLFHMNDSEKPRGSRVDRHAGIGAGEIGEAAFRRLVTDVRFRDRPMILETPKKSADGTDMDRVNLALLRGFASDTHAGAG</sequence>
<dbReference type="PANTHER" id="PTHR21445">
    <property type="entry name" value="ENDONUCLEASE IV ENDODEOXYRIBONUCLEASE IV"/>
    <property type="match status" value="1"/>
</dbReference>
<evidence type="ECO:0000256" key="2">
    <source>
        <dbReference type="ARBA" id="ARBA00022723"/>
    </source>
</evidence>
<organism evidence="9 10">
    <name type="scientific">Gemmata algarum</name>
    <dbReference type="NCBI Taxonomy" id="2975278"/>
    <lineage>
        <taxon>Bacteria</taxon>
        <taxon>Pseudomonadati</taxon>
        <taxon>Planctomycetota</taxon>
        <taxon>Planctomycetia</taxon>
        <taxon>Gemmatales</taxon>
        <taxon>Gemmataceae</taxon>
        <taxon>Gemmata</taxon>
    </lineage>
</organism>
<accession>A0ABU5F6S3</accession>
<evidence type="ECO:0000256" key="6">
    <source>
        <dbReference type="ARBA" id="ARBA00023204"/>
    </source>
</evidence>
<dbReference type="HAMAP" id="MF_00152">
    <property type="entry name" value="Nfo"/>
    <property type="match status" value="1"/>
</dbReference>
<feature type="binding site" evidence="7">
    <location>
        <position position="280"/>
    </location>
    <ligand>
        <name>Zn(2+)</name>
        <dbReference type="ChEBI" id="CHEBI:29105"/>
        <label>2</label>
    </ligand>
</feature>
<comment type="similarity">
    <text evidence="1 7">Belongs to the AP endonuclease 2 family.</text>
</comment>
<keyword evidence="7" id="KW-0540">Nuclease</keyword>
<dbReference type="Pfam" id="PF01261">
    <property type="entry name" value="AP_endonuc_2"/>
    <property type="match status" value="1"/>
</dbReference>
<evidence type="ECO:0000256" key="7">
    <source>
        <dbReference type="HAMAP-Rule" id="MF_00152"/>
    </source>
</evidence>
<reference evidence="10" key="1">
    <citation type="journal article" date="2023" name="Mar. Drugs">
        <title>Gemmata algarum, a Novel Planctomycete Isolated from an Algal Mat, Displays Antimicrobial Activity.</title>
        <authorList>
            <person name="Kumar G."/>
            <person name="Kallscheuer N."/>
            <person name="Kashif M."/>
            <person name="Ahamad S."/>
            <person name="Jagadeeshwari U."/>
            <person name="Pannikurungottu S."/>
            <person name="Haufschild T."/>
            <person name="Kabuu M."/>
            <person name="Sasikala C."/>
            <person name="Jogler C."/>
            <person name="Ramana C."/>
        </authorList>
    </citation>
    <scope>NUCLEOTIDE SEQUENCE [LARGE SCALE GENOMIC DNA]</scope>
    <source>
        <strain evidence="10">JC673</strain>
    </source>
</reference>
<evidence type="ECO:0000256" key="4">
    <source>
        <dbReference type="ARBA" id="ARBA00022801"/>
    </source>
</evidence>
<evidence type="ECO:0000256" key="1">
    <source>
        <dbReference type="ARBA" id="ARBA00005340"/>
    </source>
</evidence>